<keyword evidence="3" id="KW-1185">Reference proteome</keyword>
<evidence type="ECO:0000313" key="3">
    <source>
        <dbReference type="Proteomes" id="UP001152562"/>
    </source>
</evidence>
<accession>A0A9P0X6P0</accession>
<dbReference type="EMBL" id="CALOZG010000004">
    <property type="protein sequence ID" value="CAH4011682.1"/>
    <property type="molecule type" value="Genomic_DNA"/>
</dbReference>
<comment type="caution">
    <text evidence="2">The sequence shown here is derived from an EMBL/GenBank/DDBJ whole genome shotgun (WGS) entry which is preliminary data.</text>
</comment>
<protein>
    <submittedName>
        <fullName evidence="2">Uncharacterized protein</fullName>
    </submittedName>
</protein>
<evidence type="ECO:0000313" key="2">
    <source>
        <dbReference type="EMBL" id="CAH4011682.1"/>
    </source>
</evidence>
<gene>
    <name evidence="2" type="ORF">PIBRA_LOCUS3180</name>
</gene>
<dbReference type="Proteomes" id="UP001152562">
    <property type="component" value="Unassembled WGS sequence"/>
</dbReference>
<feature type="region of interest" description="Disordered" evidence="1">
    <location>
        <begin position="43"/>
        <end position="72"/>
    </location>
</feature>
<dbReference type="AlphaFoldDB" id="A0A9P0X6P0"/>
<name>A0A9P0X6P0_PIEBR</name>
<organism evidence="2 3">
    <name type="scientific">Pieris brassicae</name>
    <name type="common">White butterfly</name>
    <name type="synonym">Large white butterfly</name>
    <dbReference type="NCBI Taxonomy" id="7116"/>
    <lineage>
        <taxon>Eukaryota</taxon>
        <taxon>Metazoa</taxon>
        <taxon>Ecdysozoa</taxon>
        <taxon>Arthropoda</taxon>
        <taxon>Hexapoda</taxon>
        <taxon>Insecta</taxon>
        <taxon>Pterygota</taxon>
        <taxon>Neoptera</taxon>
        <taxon>Endopterygota</taxon>
        <taxon>Lepidoptera</taxon>
        <taxon>Glossata</taxon>
        <taxon>Ditrysia</taxon>
        <taxon>Papilionoidea</taxon>
        <taxon>Pieridae</taxon>
        <taxon>Pierinae</taxon>
        <taxon>Pieris</taxon>
    </lineage>
</organism>
<sequence length="144" mass="16020">MRGRGGGSETGDTHQLVGGVQHAQHLHLDLSLRAVVRRGTERDDAHLDGAAGGAERRQVPVRGSRAHAAQPREQPLHVQVVHLHPLHHVLHVGLTRPVVDQLQQHARRKRCALEQGAGEHRHEPRRAALRYPDVPTRVRELGRV</sequence>
<proteinExistence type="predicted"/>
<reference evidence="2" key="1">
    <citation type="submission" date="2022-05" db="EMBL/GenBank/DDBJ databases">
        <authorList>
            <person name="Okamura Y."/>
        </authorList>
    </citation>
    <scope>NUCLEOTIDE SEQUENCE</scope>
</reference>
<evidence type="ECO:0000256" key="1">
    <source>
        <dbReference type="SAM" id="MobiDB-lite"/>
    </source>
</evidence>